<sequence length="404" mass="45348">MSNLLRSLSARATSPLSCLSLPEPVDVSCEIWNYQILGSYSWLDTDRQTPTIAIPGQPRIWQDPSLPLQLSPDRGYTFIDQNAWRCRASPLEPIFRSIEVTQQLIGNTSFSLSEQQVDIVTDRNNLRKLSAMVRSMRFNANPGPSKNREFRIDAQLAPNGRTLLLTRYSNKPRQMINQSNTGYGANFERATTASPAPISIPNQAQAGSKNFSPTSYHRIAKYSLAALNLIVRYEVDAALGAPLVDNLYASTSMSPSPERNLEIHPHSTLRHFISGSLVSQERIMELKTSGSNGRLVWNKIRPQLYFSQTPILKVGSHQKGTFSKIEDYSIDQNYNGPAVEDQTFVDNLRFLVPVLEQMRNACQQHGKSGEPLAFFWSGAGPLQLYEIEHPIQARMLPRDVLESL</sequence>
<dbReference type="PANTHER" id="PTHR35179">
    <property type="entry name" value="PROTEIN CBG02620"/>
    <property type="match status" value="1"/>
</dbReference>
<comment type="caution">
    <text evidence="1">The sequence shown here is derived from an EMBL/GenBank/DDBJ whole genome shotgun (WGS) entry which is preliminary data.</text>
</comment>
<evidence type="ECO:0000313" key="2">
    <source>
        <dbReference type="Proteomes" id="UP000663846"/>
    </source>
</evidence>
<gene>
    <name evidence="1" type="ORF">RDB_LOCUS92962</name>
</gene>
<organism evidence="1 2">
    <name type="scientific">Rhizoctonia solani</name>
    <dbReference type="NCBI Taxonomy" id="456999"/>
    <lineage>
        <taxon>Eukaryota</taxon>
        <taxon>Fungi</taxon>
        <taxon>Dikarya</taxon>
        <taxon>Basidiomycota</taxon>
        <taxon>Agaricomycotina</taxon>
        <taxon>Agaricomycetes</taxon>
        <taxon>Cantharellales</taxon>
        <taxon>Ceratobasidiaceae</taxon>
        <taxon>Rhizoctonia</taxon>
    </lineage>
</organism>
<protein>
    <submittedName>
        <fullName evidence="1">Uncharacterized protein</fullName>
    </submittedName>
</protein>
<proteinExistence type="predicted"/>
<name>A0A8H2XCF0_9AGAM</name>
<dbReference type="EMBL" id="CAJMWS010000323">
    <property type="protein sequence ID" value="CAE6423491.1"/>
    <property type="molecule type" value="Genomic_DNA"/>
</dbReference>
<dbReference type="Proteomes" id="UP000663846">
    <property type="component" value="Unassembled WGS sequence"/>
</dbReference>
<reference evidence="1" key="1">
    <citation type="submission" date="2021-01" db="EMBL/GenBank/DDBJ databases">
        <authorList>
            <person name="Kaushik A."/>
        </authorList>
    </citation>
    <scope>NUCLEOTIDE SEQUENCE</scope>
    <source>
        <strain evidence="1">AG1-1C</strain>
    </source>
</reference>
<dbReference type="AlphaFoldDB" id="A0A8H2XCF0"/>
<dbReference type="PANTHER" id="PTHR35179:SF2">
    <property type="entry name" value="START DOMAIN-CONTAINING PROTEIN"/>
    <property type="match status" value="1"/>
</dbReference>
<accession>A0A8H2XCF0</accession>
<evidence type="ECO:0000313" key="1">
    <source>
        <dbReference type="EMBL" id="CAE6423491.1"/>
    </source>
</evidence>